<feature type="domain" description="STAS" evidence="1">
    <location>
        <begin position="14"/>
        <end position="108"/>
    </location>
</feature>
<accession>A0A4S4AT77</accession>
<dbReference type="OrthoDB" id="8527158at2"/>
<sequence>MSKQSRAATSAQRLSIVEDMTIYHAADQKQILVEALAGCEELELDLSAVSEIDTAGFQLLVLIKREAARLGKRAGIVAHSPAVSEVVDFFNMAAHFGDPMLVPAQEAR</sequence>
<dbReference type="Gene3D" id="3.30.750.24">
    <property type="entry name" value="STAS domain"/>
    <property type="match status" value="1"/>
</dbReference>
<evidence type="ECO:0000259" key="1">
    <source>
        <dbReference type="PROSITE" id="PS50801"/>
    </source>
</evidence>
<dbReference type="InterPro" id="IPR058548">
    <property type="entry name" value="MlaB-like_STAS"/>
</dbReference>
<dbReference type="Proteomes" id="UP000308430">
    <property type="component" value="Unassembled WGS sequence"/>
</dbReference>
<dbReference type="AlphaFoldDB" id="A0A4S4AT77"/>
<dbReference type="InterPro" id="IPR002645">
    <property type="entry name" value="STAS_dom"/>
</dbReference>
<dbReference type="CDD" id="cd07043">
    <property type="entry name" value="STAS_anti-anti-sigma_factors"/>
    <property type="match status" value="1"/>
</dbReference>
<keyword evidence="3" id="KW-1185">Reference proteome</keyword>
<protein>
    <submittedName>
        <fullName evidence="2">STAS domain-containing protein</fullName>
    </submittedName>
</protein>
<evidence type="ECO:0000313" key="3">
    <source>
        <dbReference type="Proteomes" id="UP000308430"/>
    </source>
</evidence>
<dbReference type="InterPro" id="IPR036513">
    <property type="entry name" value="STAS_dom_sf"/>
</dbReference>
<dbReference type="RefSeq" id="WP_136349544.1">
    <property type="nucleotide sequence ID" value="NZ_SSOC01000006.1"/>
</dbReference>
<gene>
    <name evidence="2" type="ORF">E6C76_17585</name>
</gene>
<comment type="caution">
    <text evidence="2">The sequence shown here is derived from an EMBL/GenBank/DDBJ whole genome shotgun (WGS) entry which is preliminary data.</text>
</comment>
<dbReference type="PANTHER" id="PTHR35849:SF2">
    <property type="entry name" value="BLR2341 PROTEIN"/>
    <property type="match status" value="1"/>
</dbReference>
<dbReference type="Pfam" id="PF13466">
    <property type="entry name" value="STAS_2"/>
    <property type="match status" value="1"/>
</dbReference>
<organism evidence="2 3">
    <name type="scientific">Pseudothauera nasutitermitis</name>
    <dbReference type="NCBI Taxonomy" id="2565930"/>
    <lineage>
        <taxon>Bacteria</taxon>
        <taxon>Pseudomonadati</taxon>
        <taxon>Pseudomonadota</taxon>
        <taxon>Betaproteobacteria</taxon>
        <taxon>Rhodocyclales</taxon>
        <taxon>Zoogloeaceae</taxon>
        <taxon>Pseudothauera</taxon>
    </lineage>
</organism>
<dbReference type="InterPro" id="IPR052746">
    <property type="entry name" value="MlaB_ABC_Transporter"/>
</dbReference>
<dbReference type="EMBL" id="SSOC01000006">
    <property type="protein sequence ID" value="THF63064.1"/>
    <property type="molecule type" value="Genomic_DNA"/>
</dbReference>
<name>A0A4S4AT77_9RHOO</name>
<dbReference type="PROSITE" id="PS50801">
    <property type="entry name" value="STAS"/>
    <property type="match status" value="1"/>
</dbReference>
<evidence type="ECO:0000313" key="2">
    <source>
        <dbReference type="EMBL" id="THF63064.1"/>
    </source>
</evidence>
<reference evidence="2 3" key="1">
    <citation type="submission" date="2019-04" db="EMBL/GenBank/DDBJ databases">
        <title>Azoarcus nasutitermitis sp. nov. isolated from termite nest.</title>
        <authorList>
            <person name="Lin S.-Y."/>
            <person name="Hameed A."/>
            <person name="Hsu Y.-H."/>
            <person name="Young C.-C."/>
        </authorList>
    </citation>
    <scope>NUCLEOTIDE SEQUENCE [LARGE SCALE GENOMIC DNA]</scope>
    <source>
        <strain evidence="2 3">CC-YHH838</strain>
    </source>
</reference>
<proteinExistence type="predicted"/>
<dbReference type="SUPFAM" id="SSF52091">
    <property type="entry name" value="SpoIIaa-like"/>
    <property type="match status" value="1"/>
</dbReference>
<dbReference type="PANTHER" id="PTHR35849">
    <property type="entry name" value="BLR2341 PROTEIN"/>
    <property type="match status" value="1"/>
</dbReference>